<evidence type="ECO:0000313" key="1">
    <source>
        <dbReference type="EMBL" id="KAJ9686945.1"/>
    </source>
</evidence>
<organism evidence="1 2">
    <name type="scientific">Vitis rotundifolia</name>
    <name type="common">Muscadine grape</name>
    <dbReference type="NCBI Taxonomy" id="103349"/>
    <lineage>
        <taxon>Eukaryota</taxon>
        <taxon>Viridiplantae</taxon>
        <taxon>Streptophyta</taxon>
        <taxon>Embryophyta</taxon>
        <taxon>Tracheophyta</taxon>
        <taxon>Spermatophyta</taxon>
        <taxon>Magnoliopsida</taxon>
        <taxon>eudicotyledons</taxon>
        <taxon>Gunneridae</taxon>
        <taxon>Pentapetalae</taxon>
        <taxon>rosids</taxon>
        <taxon>Vitales</taxon>
        <taxon>Vitaceae</taxon>
        <taxon>Viteae</taxon>
        <taxon>Vitis</taxon>
    </lineage>
</organism>
<accession>A0AA38ZDQ4</accession>
<sequence length="58" mass="6407">MRWRKKRKKKKKAGELREISGKEVREAEALKNGSISGGAGGDFGRDAGCFKAARELDQ</sequence>
<reference evidence="1 2" key="1">
    <citation type="journal article" date="2023" name="BMC Biotechnol.">
        <title>Vitis rotundifolia cv Carlos genome sequencing.</title>
        <authorList>
            <person name="Huff M."/>
            <person name="Hulse-Kemp A."/>
            <person name="Scheffler B."/>
            <person name="Youngblood R."/>
            <person name="Simpson S."/>
            <person name="Babiker E."/>
            <person name="Staton M."/>
        </authorList>
    </citation>
    <scope>NUCLEOTIDE SEQUENCE [LARGE SCALE GENOMIC DNA]</scope>
    <source>
        <tissue evidence="1">Leaf</tissue>
    </source>
</reference>
<dbReference type="Proteomes" id="UP001168098">
    <property type="component" value="Unassembled WGS sequence"/>
</dbReference>
<proteinExistence type="predicted"/>
<evidence type="ECO:0000313" key="2">
    <source>
        <dbReference type="Proteomes" id="UP001168098"/>
    </source>
</evidence>
<dbReference type="AlphaFoldDB" id="A0AA38ZDQ4"/>
<name>A0AA38ZDQ4_VITRO</name>
<gene>
    <name evidence="1" type="ORF">PVL29_015691</name>
</gene>
<protein>
    <submittedName>
        <fullName evidence="1">Uncharacterized protein</fullName>
    </submittedName>
</protein>
<comment type="caution">
    <text evidence="1">The sequence shown here is derived from an EMBL/GenBank/DDBJ whole genome shotgun (WGS) entry which is preliminary data.</text>
</comment>
<keyword evidence="2" id="KW-1185">Reference proteome</keyword>
<dbReference type="EMBL" id="JARBHA010000012">
    <property type="protein sequence ID" value="KAJ9686945.1"/>
    <property type="molecule type" value="Genomic_DNA"/>
</dbReference>